<evidence type="ECO:0000256" key="1">
    <source>
        <dbReference type="SAM" id="MobiDB-lite"/>
    </source>
</evidence>
<sequence>MSASLFYLSNQPNAPTAMSCGQLLTQEDGKSVLFYGWGKGNLGKAYYAQDLMEHQCIESQVTALDYIIDHENTQTTEYSPGVPYPIKPIFGGLRFWQNRAPNLVETMERFVIFWSAYLYQFTKLMAPESTYTHFGVYYFLPPKLPMDDDDFYKITSYEEFYNYVDTVLERQAYAEAAQAMLVQSLYHSHRPIPTWSLALTAPMYILDTKSGTQVMYGHYLKEPAQLDGSTQDLHPENDYESWVMATRKQHIKFVCNWPEMCHRFDSTWSSPEECYIIFKCTGYKFKEPLEELPEHDFNGYPIYEEVRDCWKNFLSPRKDSQEPPATQIESAHSEDPVSSFQVKPSETDHLSAYNQNEISLWSIDLYIPKPKVQLEWLGSDEPKDLKRAKRFIKDKEEMDERMAWENKDTDMKIVDPNTPGDKWTEEWMARKRYLDPREPLEGETSDEYVTRMRKLDPPSPKTPSDYYSSSGSENEEQYWSDTPHDIPLTQNYPFNPFTYKQFNNRRTGGVRYLPIPHNRPPVGKGMVYVSSDEEGHSSTNSTDSDTDSDDEMEEFFNASAIASNRTTRGSPFSSEEDELESSSEEDAQYSPVTYNFDHGYFPYAPKTQEEVLIDQNSKDNEILTSPEQKPLPNPVEEDQFQTFLDLMDIEAKEDSWEYRAIRKIWRECPLPCTLEGIREKIQEYSDPLKFTDEGLKVTDFGFQDKEIEPNYLVRKEKEWKEFLKVNGIIPTFGHQNFQLLRNTWGSGTDTFDFKELNEKIKVYNTRRYRDHSYKCYSLDQSLQNAGIEKKPNNKYFQKLQEDWYDLSTPLEEEMMAWRRYMISYQVHQFYKNGHFTSTIPPHPYWDFLDLQTAPIEIMASELLQALCSRLPEPLEQEEDHMVRHLHGQECPRCLEAGTMLNIAPKQDSAPASPSADHMDSLFFTDPQAWGELKKDVEEEGWAPVSPPPVKPEEISLWGPLPSDPQWTPTDLEATPKPPKASSDPDLFQRSPFYLHPARPSTSEPSSPPSALGLYADHKEDASSALELCEVLERVAQSNSDDQYVMVPDGATQYLDIMETEYGLTVYTDAVTGEHGAYYVPELPNTS</sequence>
<dbReference type="EMBL" id="KN824511">
    <property type="protein sequence ID" value="KIM19908.1"/>
    <property type="molecule type" value="Genomic_DNA"/>
</dbReference>
<protein>
    <submittedName>
        <fullName evidence="2">Uncharacterized protein</fullName>
    </submittedName>
</protein>
<evidence type="ECO:0000313" key="2">
    <source>
        <dbReference type="EMBL" id="KIM19908.1"/>
    </source>
</evidence>
<organism evidence="2 3">
    <name type="scientific">Serendipita vermifera MAFF 305830</name>
    <dbReference type="NCBI Taxonomy" id="933852"/>
    <lineage>
        <taxon>Eukaryota</taxon>
        <taxon>Fungi</taxon>
        <taxon>Dikarya</taxon>
        <taxon>Basidiomycota</taxon>
        <taxon>Agaricomycotina</taxon>
        <taxon>Agaricomycetes</taxon>
        <taxon>Sebacinales</taxon>
        <taxon>Serendipitaceae</taxon>
        <taxon>Serendipita</taxon>
    </lineage>
</organism>
<feature type="region of interest" description="Disordered" evidence="1">
    <location>
        <begin position="937"/>
        <end position="1010"/>
    </location>
</feature>
<proteinExistence type="predicted"/>
<feature type="region of interest" description="Disordered" evidence="1">
    <location>
        <begin position="434"/>
        <end position="487"/>
    </location>
</feature>
<gene>
    <name evidence="2" type="ORF">M408DRAFT_30817</name>
</gene>
<reference evidence="3" key="2">
    <citation type="submission" date="2015-01" db="EMBL/GenBank/DDBJ databases">
        <title>Evolutionary Origins and Diversification of the Mycorrhizal Mutualists.</title>
        <authorList>
            <consortium name="DOE Joint Genome Institute"/>
            <consortium name="Mycorrhizal Genomics Consortium"/>
            <person name="Kohler A."/>
            <person name="Kuo A."/>
            <person name="Nagy L.G."/>
            <person name="Floudas D."/>
            <person name="Copeland A."/>
            <person name="Barry K.W."/>
            <person name="Cichocki N."/>
            <person name="Veneault-Fourrey C."/>
            <person name="LaButti K."/>
            <person name="Lindquist E.A."/>
            <person name="Lipzen A."/>
            <person name="Lundell T."/>
            <person name="Morin E."/>
            <person name="Murat C."/>
            <person name="Riley R."/>
            <person name="Ohm R."/>
            <person name="Sun H."/>
            <person name="Tunlid A."/>
            <person name="Henrissat B."/>
            <person name="Grigoriev I.V."/>
            <person name="Hibbett D.S."/>
            <person name="Martin F."/>
        </authorList>
    </citation>
    <scope>NUCLEOTIDE SEQUENCE [LARGE SCALE GENOMIC DNA]</scope>
    <source>
        <strain evidence="3">MAFF 305830</strain>
    </source>
</reference>
<keyword evidence="3" id="KW-1185">Reference proteome</keyword>
<dbReference type="AlphaFoldDB" id="A0A0C2W042"/>
<feature type="compositionally biased region" description="Polar residues" evidence="1">
    <location>
        <begin position="560"/>
        <end position="572"/>
    </location>
</feature>
<feature type="region of interest" description="Disordered" evidence="1">
    <location>
        <begin position="317"/>
        <end position="344"/>
    </location>
</feature>
<feature type="compositionally biased region" description="Acidic residues" evidence="1">
    <location>
        <begin position="544"/>
        <end position="554"/>
    </location>
</feature>
<dbReference type="Proteomes" id="UP000054097">
    <property type="component" value="Unassembled WGS sequence"/>
</dbReference>
<feature type="compositionally biased region" description="Polar residues" evidence="1">
    <location>
        <begin position="323"/>
        <end position="344"/>
    </location>
</feature>
<evidence type="ECO:0000313" key="3">
    <source>
        <dbReference type="Proteomes" id="UP000054097"/>
    </source>
</evidence>
<reference evidence="2 3" key="1">
    <citation type="submission" date="2014-04" db="EMBL/GenBank/DDBJ databases">
        <authorList>
            <consortium name="DOE Joint Genome Institute"/>
            <person name="Kuo A."/>
            <person name="Zuccaro A."/>
            <person name="Kohler A."/>
            <person name="Nagy L.G."/>
            <person name="Floudas D."/>
            <person name="Copeland A."/>
            <person name="Barry K.W."/>
            <person name="Cichocki N."/>
            <person name="Veneault-Fourrey C."/>
            <person name="LaButti K."/>
            <person name="Lindquist E.A."/>
            <person name="Lipzen A."/>
            <person name="Lundell T."/>
            <person name="Morin E."/>
            <person name="Murat C."/>
            <person name="Sun H."/>
            <person name="Tunlid A."/>
            <person name="Henrissat B."/>
            <person name="Grigoriev I.V."/>
            <person name="Hibbett D.S."/>
            <person name="Martin F."/>
            <person name="Nordberg H.P."/>
            <person name="Cantor M.N."/>
            <person name="Hua S.X."/>
        </authorList>
    </citation>
    <scope>NUCLEOTIDE SEQUENCE [LARGE SCALE GENOMIC DNA]</scope>
    <source>
        <strain evidence="2 3">MAFF 305830</strain>
    </source>
</reference>
<accession>A0A0C2W042</accession>
<feature type="region of interest" description="Disordered" evidence="1">
    <location>
        <begin position="529"/>
        <end position="589"/>
    </location>
</feature>
<dbReference type="HOGENOM" id="CLU_285313_0_0_1"/>
<feature type="compositionally biased region" description="Acidic residues" evidence="1">
    <location>
        <begin position="574"/>
        <end position="587"/>
    </location>
</feature>
<name>A0A0C2W042_SERVB</name>